<name>A0A0D3HCQ7_9ORYZ</name>
<reference evidence="1" key="1">
    <citation type="journal article" date="2009" name="Rice">
        <title>De Novo Next Generation Sequencing of Plant Genomes.</title>
        <authorList>
            <person name="Rounsley S."/>
            <person name="Marri P.R."/>
            <person name="Yu Y."/>
            <person name="He R."/>
            <person name="Sisneros N."/>
            <person name="Goicoechea J.L."/>
            <person name="Lee S.J."/>
            <person name="Angelova A."/>
            <person name="Kudrna D."/>
            <person name="Luo M."/>
            <person name="Affourtit J."/>
            <person name="Desany B."/>
            <person name="Knight J."/>
            <person name="Niazi F."/>
            <person name="Egholm M."/>
            <person name="Wing R.A."/>
        </authorList>
    </citation>
    <scope>NUCLEOTIDE SEQUENCE [LARGE SCALE GENOMIC DNA]</scope>
    <source>
        <strain evidence="1">cv. IRGC 105608</strain>
    </source>
</reference>
<dbReference type="HOGENOM" id="CLU_3430752_0_0_1"/>
<dbReference type="EnsemblPlants" id="OBART10G07190.1">
    <property type="protein sequence ID" value="OBART10G07190.1"/>
    <property type="gene ID" value="OBART10G07190"/>
</dbReference>
<dbReference type="AlphaFoldDB" id="A0A0D3HCQ7"/>
<reference evidence="1" key="2">
    <citation type="submission" date="2015-03" db="UniProtKB">
        <authorList>
            <consortium name="EnsemblPlants"/>
        </authorList>
    </citation>
    <scope>IDENTIFICATION</scope>
</reference>
<dbReference type="Gramene" id="OBART10G07190.1">
    <property type="protein sequence ID" value="OBART10G07190.1"/>
    <property type="gene ID" value="OBART10G07190"/>
</dbReference>
<keyword evidence="2" id="KW-1185">Reference proteome</keyword>
<organism evidence="1">
    <name type="scientific">Oryza barthii</name>
    <dbReference type="NCBI Taxonomy" id="65489"/>
    <lineage>
        <taxon>Eukaryota</taxon>
        <taxon>Viridiplantae</taxon>
        <taxon>Streptophyta</taxon>
        <taxon>Embryophyta</taxon>
        <taxon>Tracheophyta</taxon>
        <taxon>Spermatophyta</taxon>
        <taxon>Magnoliopsida</taxon>
        <taxon>Liliopsida</taxon>
        <taxon>Poales</taxon>
        <taxon>Poaceae</taxon>
        <taxon>BOP clade</taxon>
        <taxon>Oryzoideae</taxon>
        <taxon>Oryzeae</taxon>
        <taxon>Oryzinae</taxon>
        <taxon>Oryza</taxon>
    </lineage>
</organism>
<sequence length="19" mass="2240">MGVRGLNSSQMSKIHQFYR</sequence>
<protein>
    <submittedName>
        <fullName evidence="1">Uncharacterized protein</fullName>
    </submittedName>
</protein>
<accession>A0A0D3HCQ7</accession>
<evidence type="ECO:0000313" key="2">
    <source>
        <dbReference type="Proteomes" id="UP000026960"/>
    </source>
</evidence>
<dbReference type="Proteomes" id="UP000026960">
    <property type="component" value="Chromosome 10"/>
</dbReference>
<proteinExistence type="predicted"/>
<evidence type="ECO:0000313" key="1">
    <source>
        <dbReference type="EnsemblPlants" id="OBART10G07190.1"/>
    </source>
</evidence>